<dbReference type="EnsemblMetazoa" id="RPRC012120-RA">
    <property type="protein sequence ID" value="RPRC012120-PA"/>
    <property type="gene ID" value="RPRC012120"/>
</dbReference>
<dbReference type="InterPro" id="IPR010919">
    <property type="entry name" value="SAND-like_dom_sf"/>
</dbReference>
<dbReference type="EMBL" id="ACPB03004007">
    <property type="status" value="NOT_ANNOTATED_CDS"/>
    <property type="molecule type" value="Genomic_DNA"/>
</dbReference>
<dbReference type="InterPro" id="IPR009061">
    <property type="entry name" value="DNA-bd_dom_put_sf"/>
</dbReference>
<dbReference type="GO" id="GO:0000978">
    <property type="term" value="F:RNA polymerase II cis-regulatory region sequence-specific DNA binding"/>
    <property type="evidence" value="ECO:0007669"/>
    <property type="project" value="TreeGrafter"/>
</dbReference>
<name>T1I748_RHOPR</name>
<sequence>METLMGQVFNPHLKKVLKTYQLSAPKSLQGPSTVLQTEVQTKKEPSCEPSPEPFTTPPPLPIQQLPILTAPDRSPSQRCETLLQGERITCFLVGGEKRLCLPQILNSILRDFSLAQINQVCDSLQIFCSRCNPEQLDELKETGILPKSAPSCGLITKTDAERLCSTLLHRAVAAPRELSKNTLGFTVYHECFGKCRGLCLPELYTDCEARCIECLECHGLLSPRQFVCHSHRSPENRTCHWGFDSDNWRAYLLLCRDQPDLETREKLLDLFKQQHLKNASLK</sequence>
<proteinExistence type="inferred from homology"/>
<dbReference type="InterPro" id="IPR003380">
    <property type="entry name" value="SKI/SNO/DAC"/>
</dbReference>
<dbReference type="GO" id="GO:0005737">
    <property type="term" value="C:cytoplasm"/>
    <property type="evidence" value="ECO:0007669"/>
    <property type="project" value="TreeGrafter"/>
</dbReference>
<dbReference type="OMA" id="DLHHECS"/>
<organism evidence="3 4">
    <name type="scientific">Rhodnius prolixus</name>
    <name type="common">Triatomid bug</name>
    <dbReference type="NCBI Taxonomy" id="13249"/>
    <lineage>
        <taxon>Eukaryota</taxon>
        <taxon>Metazoa</taxon>
        <taxon>Ecdysozoa</taxon>
        <taxon>Arthropoda</taxon>
        <taxon>Hexapoda</taxon>
        <taxon>Insecta</taxon>
        <taxon>Pterygota</taxon>
        <taxon>Neoptera</taxon>
        <taxon>Paraneoptera</taxon>
        <taxon>Hemiptera</taxon>
        <taxon>Heteroptera</taxon>
        <taxon>Panheteroptera</taxon>
        <taxon>Cimicomorpha</taxon>
        <taxon>Reduviidae</taxon>
        <taxon>Triatominae</taxon>
        <taxon>Rhodnius</taxon>
    </lineage>
</organism>
<evidence type="ECO:0000313" key="4">
    <source>
        <dbReference type="Proteomes" id="UP000015103"/>
    </source>
</evidence>
<accession>T1I748</accession>
<evidence type="ECO:0000256" key="1">
    <source>
        <dbReference type="ARBA" id="ARBA00009513"/>
    </source>
</evidence>
<dbReference type="VEuPathDB" id="VectorBase:RPRC012120"/>
<dbReference type="Gene3D" id="3.10.390.10">
    <property type="entry name" value="SAND domain-like"/>
    <property type="match status" value="1"/>
</dbReference>
<dbReference type="InterPro" id="IPR023216">
    <property type="entry name" value="Tscrpt_reg_SKI_SnoN"/>
</dbReference>
<dbReference type="CDD" id="cd21079">
    <property type="entry name" value="DHD_Ski_Sno"/>
    <property type="match status" value="1"/>
</dbReference>
<dbReference type="SUPFAM" id="SSF63763">
    <property type="entry name" value="SAND domain-like"/>
    <property type="match status" value="1"/>
</dbReference>
<dbReference type="Proteomes" id="UP000015103">
    <property type="component" value="Unassembled WGS sequence"/>
</dbReference>
<dbReference type="PANTHER" id="PTHR10005">
    <property type="entry name" value="SKI ONCOGENE-RELATED"/>
    <property type="match status" value="1"/>
</dbReference>
<dbReference type="SMART" id="SM01046">
    <property type="entry name" value="c-SKI_SMAD_bind"/>
    <property type="match status" value="1"/>
</dbReference>
<dbReference type="GO" id="GO:0030514">
    <property type="term" value="P:negative regulation of BMP signaling pathway"/>
    <property type="evidence" value="ECO:0007669"/>
    <property type="project" value="TreeGrafter"/>
</dbReference>
<feature type="domain" description="c-SKI SMAD4-binding" evidence="2">
    <location>
        <begin position="184"/>
        <end position="279"/>
    </location>
</feature>
<dbReference type="Pfam" id="PF02437">
    <property type="entry name" value="Ski_Sno_DHD"/>
    <property type="match status" value="1"/>
</dbReference>
<reference evidence="3" key="1">
    <citation type="submission" date="2015-05" db="UniProtKB">
        <authorList>
            <consortium name="EnsemblMetazoa"/>
        </authorList>
    </citation>
    <scope>IDENTIFICATION</scope>
</reference>
<dbReference type="Pfam" id="PF08782">
    <property type="entry name" value="c-SKI_SMAD_bind"/>
    <property type="match status" value="1"/>
</dbReference>
<protein>
    <submittedName>
        <fullName evidence="3">C-SKI_SMAD_bind domain-containing protein</fullName>
    </submittedName>
</protein>
<dbReference type="GO" id="GO:0046332">
    <property type="term" value="F:SMAD binding"/>
    <property type="evidence" value="ECO:0007669"/>
    <property type="project" value="InterPro"/>
</dbReference>
<dbReference type="Gene3D" id="3.10.260.20">
    <property type="entry name" value="Ski"/>
    <property type="match status" value="1"/>
</dbReference>
<dbReference type="STRING" id="13249.T1I748"/>
<dbReference type="InterPro" id="IPR037000">
    <property type="entry name" value="Ski_DNA-bd_sf"/>
</dbReference>
<dbReference type="GO" id="GO:0005667">
    <property type="term" value="C:transcription regulator complex"/>
    <property type="evidence" value="ECO:0007669"/>
    <property type="project" value="TreeGrafter"/>
</dbReference>
<dbReference type="HOGENOM" id="CLU_030459_0_2_1"/>
<dbReference type="SUPFAM" id="SSF46955">
    <property type="entry name" value="Putative DNA-binding domain"/>
    <property type="match status" value="1"/>
</dbReference>
<dbReference type="GO" id="GO:0005634">
    <property type="term" value="C:nucleus"/>
    <property type="evidence" value="ECO:0007669"/>
    <property type="project" value="TreeGrafter"/>
</dbReference>
<dbReference type="eggNOG" id="ENOG502QTF6">
    <property type="taxonomic scope" value="Eukaryota"/>
</dbReference>
<comment type="similarity">
    <text evidence="1">Belongs to the SKI family.</text>
</comment>
<dbReference type="PANTHER" id="PTHR10005:SF25">
    <property type="entry name" value="SNO ONCOGENE, ISOFORM B"/>
    <property type="match status" value="1"/>
</dbReference>
<dbReference type="FunFam" id="3.10.260.20:FF:000002">
    <property type="entry name" value="SKI-like oncogene a"/>
    <property type="match status" value="1"/>
</dbReference>
<dbReference type="AlphaFoldDB" id="T1I748"/>
<dbReference type="GO" id="GO:0000981">
    <property type="term" value="F:DNA-binding transcription factor activity, RNA polymerase II-specific"/>
    <property type="evidence" value="ECO:0007669"/>
    <property type="project" value="TreeGrafter"/>
</dbReference>
<evidence type="ECO:0000313" key="3">
    <source>
        <dbReference type="EnsemblMetazoa" id="RPRC012120-PA"/>
    </source>
</evidence>
<evidence type="ECO:0000259" key="2">
    <source>
        <dbReference type="SMART" id="SM01046"/>
    </source>
</evidence>
<dbReference type="InterPro" id="IPR014890">
    <property type="entry name" value="c-SKI_SMAD4-bd_dom"/>
</dbReference>
<keyword evidence="4" id="KW-1185">Reference proteome</keyword>
<dbReference type="InParanoid" id="T1I748"/>